<evidence type="ECO:0000313" key="4">
    <source>
        <dbReference type="Proteomes" id="UP001460888"/>
    </source>
</evidence>
<dbReference type="InterPro" id="IPR006869">
    <property type="entry name" value="DUF547"/>
</dbReference>
<dbReference type="Pfam" id="PF04784">
    <property type="entry name" value="DUF547"/>
    <property type="match status" value="1"/>
</dbReference>
<name>A0ABV2B2D6_9GAMM</name>
<evidence type="ECO:0000259" key="2">
    <source>
        <dbReference type="Pfam" id="PF04784"/>
    </source>
</evidence>
<dbReference type="PANTHER" id="PTHR46361:SF3">
    <property type="entry name" value="ELECTRON CARRIER_ PROTEIN DISULFIDE OXIDOREDUCTASE"/>
    <property type="match status" value="1"/>
</dbReference>
<evidence type="ECO:0000313" key="3">
    <source>
        <dbReference type="EMBL" id="MES1929775.1"/>
    </source>
</evidence>
<accession>A0ABV2B2D6</accession>
<sequence length="273" mass="30619">MRLHVLAIAALSLVVPAAFAAPSADLWPRWEAHDESATQTIDHSRYDAFLQKYVAPHAQGPNGVRYAEVTDADSHALDDYLEALQQIDIDAYSRPVQRAYWINLYNAKTLDLVIENYPVDSIRDIGGGIFTSGPWKKKLLRVNDEKLSLNDIEHRILRPIWGDGLTHYGVNCASISCPSLRAKAYTADNLYSELRANARDYVNSAQGVTIDNGRVTVSTLYDWYAGDFGRTSRGVVSHLRQYAAPGLSARLDMLGRIDDYAYDWALNDERNIQ</sequence>
<comment type="caution">
    <text evidence="3">The sequence shown here is derived from an EMBL/GenBank/DDBJ whole genome shotgun (WGS) entry which is preliminary data.</text>
</comment>
<dbReference type="EMBL" id="APND01000003">
    <property type="protein sequence ID" value="MES1929775.1"/>
    <property type="molecule type" value="Genomic_DNA"/>
</dbReference>
<feature type="signal peptide" evidence="1">
    <location>
        <begin position="1"/>
        <end position="20"/>
    </location>
</feature>
<proteinExistence type="predicted"/>
<protein>
    <recommendedName>
        <fullName evidence="2">DUF547 domain-containing protein</fullName>
    </recommendedName>
</protein>
<dbReference type="Proteomes" id="UP001460888">
    <property type="component" value="Unassembled WGS sequence"/>
</dbReference>
<keyword evidence="1" id="KW-0732">Signal</keyword>
<organism evidence="3 4">
    <name type="scientific">Salinisphaera dokdonensis CL-ES53</name>
    <dbReference type="NCBI Taxonomy" id="1304272"/>
    <lineage>
        <taxon>Bacteria</taxon>
        <taxon>Pseudomonadati</taxon>
        <taxon>Pseudomonadota</taxon>
        <taxon>Gammaproteobacteria</taxon>
        <taxon>Salinisphaerales</taxon>
        <taxon>Salinisphaeraceae</taxon>
        <taxon>Salinisphaera</taxon>
    </lineage>
</organism>
<feature type="chain" id="PRO_5047065016" description="DUF547 domain-containing protein" evidence="1">
    <location>
        <begin position="21"/>
        <end position="273"/>
    </location>
</feature>
<evidence type="ECO:0000256" key="1">
    <source>
        <dbReference type="SAM" id="SignalP"/>
    </source>
</evidence>
<keyword evidence="4" id="KW-1185">Reference proteome</keyword>
<reference evidence="3 4" key="1">
    <citation type="submission" date="2013-03" db="EMBL/GenBank/DDBJ databases">
        <title>Salinisphaera dokdonensis CL-ES53 Genome Sequencing.</title>
        <authorList>
            <person name="Li C."/>
            <person name="Lai Q."/>
            <person name="Shao Z."/>
        </authorList>
    </citation>
    <scope>NUCLEOTIDE SEQUENCE [LARGE SCALE GENOMIC DNA]</scope>
    <source>
        <strain evidence="3 4">CL-ES53</strain>
    </source>
</reference>
<dbReference type="RefSeq" id="WP_353111327.1">
    <property type="nucleotide sequence ID" value="NZ_APND01000003.1"/>
</dbReference>
<gene>
    <name evidence="3" type="ORF">SADO_10974</name>
</gene>
<dbReference type="PANTHER" id="PTHR46361">
    <property type="entry name" value="ELECTRON CARRIER/ PROTEIN DISULFIDE OXIDOREDUCTASE"/>
    <property type="match status" value="1"/>
</dbReference>
<feature type="domain" description="DUF547" evidence="2">
    <location>
        <begin position="91"/>
        <end position="202"/>
    </location>
</feature>